<proteinExistence type="predicted"/>
<evidence type="ECO:0000259" key="2">
    <source>
        <dbReference type="Pfam" id="PF01648"/>
    </source>
</evidence>
<keyword evidence="4" id="KW-1185">Reference proteome</keyword>
<accession>A0ABW3J0V6</accession>
<dbReference type="GO" id="GO:0016740">
    <property type="term" value="F:transferase activity"/>
    <property type="evidence" value="ECO:0007669"/>
    <property type="project" value="UniProtKB-KW"/>
</dbReference>
<evidence type="ECO:0000313" key="4">
    <source>
        <dbReference type="Proteomes" id="UP001597051"/>
    </source>
</evidence>
<name>A0ABW3J0V6_9FLAO</name>
<reference evidence="4" key="1">
    <citation type="journal article" date="2019" name="Int. J. Syst. Evol. Microbiol.">
        <title>The Global Catalogue of Microorganisms (GCM) 10K type strain sequencing project: providing services to taxonomists for standard genome sequencing and annotation.</title>
        <authorList>
            <consortium name="The Broad Institute Genomics Platform"/>
            <consortium name="The Broad Institute Genome Sequencing Center for Infectious Disease"/>
            <person name="Wu L."/>
            <person name="Ma J."/>
        </authorList>
    </citation>
    <scope>NUCLEOTIDE SEQUENCE [LARGE SCALE GENOMIC DNA]</scope>
    <source>
        <strain evidence="4">CECT 7649</strain>
    </source>
</reference>
<evidence type="ECO:0000256" key="1">
    <source>
        <dbReference type="ARBA" id="ARBA00022679"/>
    </source>
</evidence>
<dbReference type="SUPFAM" id="SSF56214">
    <property type="entry name" value="4'-phosphopantetheinyl transferase"/>
    <property type="match status" value="1"/>
</dbReference>
<dbReference type="Gene3D" id="3.90.470.20">
    <property type="entry name" value="4'-phosphopantetheinyl transferase domain"/>
    <property type="match status" value="1"/>
</dbReference>
<feature type="domain" description="4'-phosphopantetheinyl transferase" evidence="2">
    <location>
        <begin position="2"/>
        <end position="79"/>
    </location>
</feature>
<dbReference type="InterPro" id="IPR037143">
    <property type="entry name" value="4-PPantetheinyl_Trfase_dom_sf"/>
</dbReference>
<dbReference type="InterPro" id="IPR008278">
    <property type="entry name" value="4-PPantetheinyl_Trfase_dom"/>
</dbReference>
<evidence type="ECO:0000313" key="3">
    <source>
        <dbReference type="EMBL" id="MFD0984075.1"/>
    </source>
</evidence>
<organism evidence="3 4">
    <name type="scientific">Flavobacterium myungsuense</name>
    <dbReference type="NCBI Taxonomy" id="651823"/>
    <lineage>
        <taxon>Bacteria</taxon>
        <taxon>Pseudomonadati</taxon>
        <taxon>Bacteroidota</taxon>
        <taxon>Flavobacteriia</taxon>
        <taxon>Flavobacteriales</taxon>
        <taxon>Flavobacteriaceae</taxon>
        <taxon>Flavobacterium</taxon>
    </lineage>
</organism>
<dbReference type="EMBL" id="JBHTIZ010000015">
    <property type="protein sequence ID" value="MFD0984075.1"/>
    <property type="molecule type" value="Genomic_DNA"/>
</dbReference>
<comment type="caution">
    <text evidence="3">The sequence shown here is derived from an EMBL/GenBank/DDBJ whole genome shotgun (WGS) entry which is preliminary data.</text>
</comment>
<sequence length="177" mass="20741">MIGNDIVDLALAQKESNWKRKGFLEKIFTDRERILILNSEYPESMVWNLWSRKEAVYKIYNRKTKIRAFIPLQLECFQITKCLGKVICYDTCYYTKTHISTKYIRTVAVNKLSDFKRIIFLETRKGISKNKGIPVIDGYNNSISISNHGDFEEIVMLSKKIYNPNLDLSLRNNKAMV</sequence>
<keyword evidence="1 3" id="KW-0808">Transferase</keyword>
<gene>
    <name evidence="3" type="ORF">ACFQ0S_06235</name>
</gene>
<dbReference type="Pfam" id="PF01648">
    <property type="entry name" value="ACPS"/>
    <property type="match status" value="1"/>
</dbReference>
<protein>
    <submittedName>
        <fullName evidence="3">4'-phosphopantetheinyl transferase superfamily protein</fullName>
    </submittedName>
</protein>
<dbReference type="Proteomes" id="UP001597051">
    <property type="component" value="Unassembled WGS sequence"/>
</dbReference>
<dbReference type="RefSeq" id="WP_379754837.1">
    <property type="nucleotide sequence ID" value="NZ_JBHSYB010000013.1"/>
</dbReference>